<dbReference type="PANTHER" id="PTHR21666">
    <property type="entry name" value="PEPTIDASE-RELATED"/>
    <property type="match status" value="1"/>
</dbReference>
<dbReference type="InterPro" id="IPR016047">
    <property type="entry name" value="M23ase_b-sheet_dom"/>
</dbReference>
<evidence type="ECO:0000259" key="2">
    <source>
        <dbReference type="Pfam" id="PF01551"/>
    </source>
</evidence>
<dbReference type="Gene3D" id="2.70.70.10">
    <property type="entry name" value="Glucose Permease (Domain IIA)"/>
    <property type="match status" value="1"/>
</dbReference>
<feature type="region of interest" description="Disordered" evidence="1">
    <location>
        <begin position="82"/>
        <end position="115"/>
    </location>
</feature>
<comment type="caution">
    <text evidence="3">The sequence shown here is derived from an EMBL/GenBank/DDBJ whole genome shotgun (WGS) entry which is preliminary data.</text>
</comment>
<dbReference type="CDD" id="cd12797">
    <property type="entry name" value="M23_peptidase"/>
    <property type="match status" value="1"/>
</dbReference>
<accession>A0A6I3IYC1</accession>
<protein>
    <submittedName>
        <fullName evidence="3">Peptidoglycan DD-metalloendopeptidase family protein</fullName>
    </submittedName>
</protein>
<organism evidence="3 4">
    <name type="scientific">Arsenicicoccus cauae</name>
    <dbReference type="NCBI Taxonomy" id="2663847"/>
    <lineage>
        <taxon>Bacteria</taxon>
        <taxon>Bacillati</taxon>
        <taxon>Actinomycetota</taxon>
        <taxon>Actinomycetes</taxon>
        <taxon>Micrococcales</taxon>
        <taxon>Intrasporangiaceae</taxon>
        <taxon>Arsenicicoccus</taxon>
    </lineage>
</organism>
<dbReference type="GO" id="GO:0004222">
    <property type="term" value="F:metalloendopeptidase activity"/>
    <property type="evidence" value="ECO:0007669"/>
    <property type="project" value="TreeGrafter"/>
</dbReference>
<dbReference type="AlphaFoldDB" id="A0A6I3IYC1"/>
<proteinExistence type="predicted"/>
<keyword evidence="4" id="KW-1185">Reference proteome</keyword>
<sequence>MPLLPPPEVAHARSGGGRHRIGRRSPRLATAGAVTALTAVVVAVTVTTVGGDDARTGAAQAVSRAPSGTSAAETVPDVTAAAAPQGATPMPAAEESSILARRSTTADRADRSARTVSAPRAIYRAPTGPATITVPAAIAAPSTPAAAPSTPAAAPTRPVPPQWVGPMGGPYQLTSRFGPRWGGFHHGLDFAAPVGTPLRSLSAGVVTDVKTGHSVYGTYIDVKFADGSLGRYGHLSRADVALGAKVVTGQTIGLSGNSGRSTGPHLHLEIHPHGDPLLTDAADPEVELRKRKVVV</sequence>
<evidence type="ECO:0000313" key="4">
    <source>
        <dbReference type="Proteomes" id="UP000431092"/>
    </source>
</evidence>
<feature type="region of interest" description="Disordered" evidence="1">
    <location>
        <begin position="1"/>
        <end position="24"/>
    </location>
</feature>
<dbReference type="PANTHER" id="PTHR21666:SF270">
    <property type="entry name" value="MUREIN HYDROLASE ACTIVATOR ENVC"/>
    <property type="match status" value="1"/>
</dbReference>
<feature type="domain" description="M23ase beta-sheet core" evidence="2">
    <location>
        <begin position="184"/>
        <end position="276"/>
    </location>
</feature>
<name>A0A6I3IYC1_9MICO</name>
<dbReference type="Pfam" id="PF01551">
    <property type="entry name" value="Peptidase_M23"/>
    <property type="match status" value="1"/>
</dbReference>
<gene>
    <name evidence="3" type="ORF">GGG17_07970</name>
</gene>
<dbReference type="RefSeq" id="WP_154593206.1">
    <property type="nucleotide sequence ID" value="NZ_WLVL01000028.1"/>
</dbReference>
<dbReference type="EMBL" id="WLVL01000028">
    <property type="protein sequence ID" value="MTB71906.1"/>
    <property type="molecule type" value="Genomic_DNA"/>
</dbReference>
<dbReference type="InterPro" id="IPR011055">
    <property type="entry name" value="Dup_hybrid_motif"/>
</dbReference>
<evidence type="ECO:0000313" key="3">
    <source>
        <dbReference type="EMBL" id="MTB71906.1"/>
    </source>
</evidence>
<dbReference type="SUPFAM" id="SSF51261">
    <property type="entry name" value="Duplicated hybrid motif"/>
    <property type="match status" value="1"/>
</dbReference>
<dbReference type="InterPro" id="IPR050570">
    <property type="entry name" value="Cell_wall_metabolism_enzyme"/>
</dbReference>
<dbReference type="Proteomes" id="UP000431092">
    <property type="component" value="Unassembled WGS sequence"/>
</dbReference>
<reference evidence="3 4" key="1">
    <citation type="submission" date="2019-11" db="EMBL/GenBank/DDBJ databases">
        <title>Whole genome sequencing identifies a novel species of the genus Arsenicicoccus isolated from human blood.</title>
        <authorList>
            <person name="Jeong J.H."/>
            <person name="Kweon O.J."/>
            <person name="Kim H.R."/>
            <person name="Kim T.-H."/>
            <person name="Ha S.-M."/>
            <person name="Lee M.-K."/>
        </authorList>
    </citation>
    <scope>NUCLEOTIDE SEQUENCE [LARGE SCALE GENOMIC DNA]</scope>
    <source>
        <strain evidence="3 4">MKL-02</strain>
    </source>
</reference>
<evidence type="ECO:0000256" key="1">
    <source>
        <dbReference type="SAM" id="MobiDB-lite"/>
    </source>
</evidence>
<feature type="compositionally biased region" description="Basic and acidic residues" evidence="1">
    <location>
        <begin position="104"/>
        <end position="113"/>
    </location>
</feature>